<dbReference type="PANTHER" id="PTHR36837">
    <property type="entry name" value="POLY(3-HYDROXYALKANOATE) POLYMERASE SUBUNIT PHAC"/>
    <property type="match status" value="1"/>
</dbReference>
<feature type="domain" description="PHB de-polymerase C-terminal" evidence="1">
    <location>
        <begin position="213"/>
        <end position="413"/>
    </location>
</feature>
<dbReference type="InterPro" id="IPR029058">
    <property type="entry name" value="AB_hydrolase_fold"/>
</dbReference>
<sequence>MNYELFQAQADFMAPYQDYARGMARLLWPSHPHQYGASSMRRMSAALDVMGNFRVTHSRPDFGISRVRVGNRIVDVREEVAHTTPFGKLLHFRKDIDVRQPRLLVAAPMSGHFATLLRGTVRTLLQDNDVYITDWTNARDVPLSAGRFDLDAFVDHIITFLEVMGEDPNGQGTEGPGSHVLAVCQPTVPVLAAVSVMAQTRSRFQPRSMTLMAGPIDTRISPTKVNELAREHPIEWFERSMIDTVPWRFQGAGRRVYPGLTQLTAFMSMNMERHMRAHLNQYKALVEGELAAAEAHRRFYEEYFAVMDLPAEFFLQTVKAIFQDDDLPLGRMKHHGETVRPAAIRRTAVLTVEGENDDICSVGQTMAALDLCEGIPVTMRRHHLQTGVGHYGVFNGKRWNAQIYPVVRDLIQATN</sequence>
<dbReference type="Proteomes" id="UP001139516">
    <property type="component" value="Unassembled WGS sequence"/>
</dbReference>
<dbReference type="Pfam" id="PF06850">
    <property type="entry name" value="PHB_depo_C"/>
    <property type="match status" value="1"/>
</dbReference>
<evidence type="ECO:0000313" key="3">
    <source>
        <dbReference type="Proteomes" id="UP001139516"/>
    </source>
</evidence>
<dbReference type="InterPro" id="IPR051321">
    <property type="entry name" value="PHA/PHB_synthase"/>
</dbReference>
<protein>
    <submittedName>
        <fullName evidence="2">Polyhydroxyalkanoate depolymerase</fullName>
    </submittedName>
</protein>
<evidence type="ECO:0000313" key="2">
    <source>
        <dbReference type="EMBL" id="MCK8784822.1"/>
    </source>
</evidence>
<keyword evidence="3" id="KW-1185">Reference proteome</keyword>
<dbReference type="RefSeq" id="WP_248666943.1">
    <property type="nucleotide sequence ID" value="NZ_JALPRX010000038.1"/>
</dbReference>
<dbReference type="PANTHER" id="PTHR36837:SF4">
    <property type="entry name" value="BLR0908 PROTEIN"/>
    <property type="match status" value="1"/>
</dbReference>
<dbReference type="NCBIfam" id="TIGR01849">
    <property type="entry name" value="PHB_depoly_PhaZ"/>
    <property type="match status" value="1"/>
</dbReference>
<proteinExistence type="predicted"/>
<accession>A0A9X1Y827</accession>
<dbReference type="InterPro" id="IPR010915">
    <property type="entry name" value="PHB_depoly_PhaZ"/>
</dbReference>
<reference evidence="2" key="1">
    <citation type="submission" date="2022-04" db="EMBL/GenBank/DDBJ databases">
        <title>Roseomonas acroporae sp. nov., isolated from coral Acropora digitifera.</title>
        <authorList>
            <person name="Sun H."/>
        </authorList>
    </citation>
    <scope>NUCLEOTIDE SEQUENCE</scope>
    <source>
        <strain evidence="2">NAR14</strain>
    </source>
</reference>
<dbReference type="PIRSF" id="PIRSF020818">
    <property type="entry name" value="PHB_depoly_PhaZ"/>
    <property type="match status" value="1"/>
</dbReference>
<dbReference type="EMBL" id="JALPRX010000038">
    <property type="protein sequence ID" value="MCK8784822.1"/>
    <property type="molecule type" value="Genomic_DNA"/>
</dbReference>
<dbReference type="AlphaFoldDB" id="A0A9X1Y827"/>
<evidence type="ECO:0000259" key="1">
    <source>
        <dbReference type="Pfam" id="PF06850"/>
    </source>
</evidence>
<organism evidence="2 3">
    <name type="scientific">Roseomonas acroporae</name>
    <dbReference type="NCBI Taxonomy" id="2937791"/>
    <lineage>
        <taxon>Bacteria</taxon>
        <taxon>Pseudomonadati</taxon>
        <taxon>Pseudomonadota</taxon>
        <taxon>Alphaproteobacteria</taxon>
        <taxon>Acetobacterales</taxon>
        <taxon>Roseomonadaceae</taxon>
        <taxon>Roseomonas</taxon>
    </lineage>
</organism>
<dbReference type="SUPFAM" id="SSF53474">
    <property type="entry name" value="alpha/beta-Hydrolases"/>
    <property type="match status" value="1"/>
</dbReference>
<dbReference type="InterPro" id="IPR009656">
    <property type="entry name" value="PHB_depo_C"/>
</dbReference>
<comment type="caution">
    <text evidence="2">The sequence shown here is derived from an EMBL/GenBank/DDBJ whole genome shotgun (WGS) entry which is preliminary data.</text>
</comment>
<gene>
    <name evidence="2" type="primary">phaZ</name>
    <name evidence="2" type="ORF">M0638_10550</name>
</gene>
<name>A0A9X1Y827_9PROT</name>